<evidence type="ECO:0000313" key="1">
    <source>
        <dbReference type="EMBL" id="KAK9681319.1"/>
    </source>
</evidence>
<sequence>MEWAAEIGLNLLNVGIRQLWKGEQEVVDRHHMGNGGSDQMHAELGVAGISLDEFIKTISKINRESIVSVEEKYRSIPRWWNGEIENKGNATDYAAS</sequence>
<evidence type="ECO:0000313" key="2">
    <source>
        <dbReference type="Proteomes" id="UP001458880"/>
    </source>
</evidence>
<protein>
    <submittedName>
        <fullName evidence="1">Uncharacterized protein</fullName>
    </submittedName>
</protein>
<name>A0AAW1HYK4_POPJA</name>
<organism evidence="1 2">
    <name type="scientific">Popillia japonica</name>
    <name type="common">Japanese beetle</name>
    <dbReference type="NCBI Taxonomy" id="7064"/>
    <lineage>
        <taxon>Eukaryota</taxon>
        <taxon>Metazoa</taxon>
        <taxon>Ecdysozoa</taxon>
        <taxon>Arthropoda</taxon>
        <taxon>Hexapoda</taxon>
        <taxon>Insecta</taxon>
        <taxon>Pterygota</taxon>
        <taxon>Neoptera</taxon>
        <taxon>Endopterygota</taxon>
        <taxon>Coleoptera</taxon>
        <taxon>Polyphaga</taxon>
        <taxon>Scarabaeiformia</taxon>
        <taxon>Scarabaeidae</taxon>
        <taxon>Rutelinae</taxon>
        <taxon>Popillia</taxon>
    </lineage>
</organism>
<gene>
    <name evidence="1" type="ORF">QE152_g38400</name>
</gene>
<accession>A0AAW1HYK4</accession>
<dbReference type="AlphaFoldDB" id="A0AAW1HYK4"/>
<proteinExistence type="predicted"/>
<dbReference type="Proteomes" id="UP001458880">
    <property type="component" value="Unassembled WGS sequence"/>
</dbReference>
<dbReference type="EMBL" id="JASPKY010000826">
    <property type="protein sequence ID" value="KAK9681319.1"/>
    <property type="molecule type" value="Genomic_DNA"/>
</dbReference>
<comment type="caution">
    <text evidence="1">The sequence shown here is derived from an EMBL/GenBank/DDBJ whole genome shotgun (WGS) entry which is preliminary data.</text>
</comment>
<reference evidence="1 2" key="1">
    <citation type="journal article" date="2024" name="BMC Genomics">
        <title>De novo assembly and annotation of Popillia japonica's genome with initial clues to its potential as an invasive pest.</title>
        <authorList>
            <person name="Cucini C."/>
            <person name="Boschi S."/>
            <person name="Funari R."/>
            <person name="Cardaioli E."/>
            <person name="Iannotti N."/>
            <person name="Marturano G."/>
            <person name="Paoli F."/>
            <person name="Bruttini M."/>
            <person name="Carapelli A."/>
            <person name="Frati F."/>
            <person name="Nardi F."/>
        </authorList>
    </citation>
    <scope>NUCLEOTIDE SEQUENCE [LARGE SCALE GENOMIC DNA]</scope>
    <source>
        <strain evidence="1">DMR45628</strain>
    </source>
</reference>
<keyword evidence="2" id="KW-1185">Reference proteome</keyword>